<evidence type="ECO:0000256" key="3">
    <source>
        <dbReference type="ARBA" id="ARBA00022448"/>
    </source>
</evidence>
<evidence type="ECO:0000256" key="5">
    <source>
        <dbReference type="ARBA" id="ARBA00022723"/>
    </source>
</evidence>
<comment type="similarity">
    <text evidence="2">Belongs to the truncated hemoglobin family. Group I subfamily.</text>
</comment>
<reference evidence="7" key="2">
    <citation type="submission" date="2005-09" db="EMBL/GenBank/DDBJ databases">
        <title>Dating paramecium Whole Genome Duplication event.</title>
        <authorList>
            <person name="Blanc I."/>
            <person name="Duret L."/>
        </authorList>
    </citation>
    <scope>NUCLEOTIDE SEQUENCE</scope>
    <source>
        <strain evidence="7">D4-2</strain>
    </source>
</reference>
<accession>Q3SEA1</accession>
<dbReference type="GO" id="GO:0005737">
    <property type="term" value="C:cytoplasm"/>
    <property type="evidence" value="ECO:0000318"/>
    <property type="project" value="GO_Central"/>
</dbReference>
<dbReference type="GO" id="GO:0019825">
    <property type="term" value="F:oxygen binding"/>
    <property type="evidence" value="ECO:0007669"/>
    <property type="project" value="InterPro"/>
</dbReference>
<dbReference type="GO" id="GO:0020037">
    <property type="term" value="F:heme binding"/>
    <property type="evidence" value="ECO:0007669"/>
    <property type="project" value="InterPro"/>
</dbReference>
<dbReference type="eggNOG" id="ENOG502S7S6">
    <property type="taxonomic scope" value="Eukaryota"/>
</dbReference>
<reference evidence="8" key="4">
    <citation type="submission" date="2006-03" db="EMBL/GenBank/DDBJ databases">
        <authorList>
            <consortium name="Genoscope"/>
        </authorList>
    </citation>
    <scope>NUCLEOTIDE SEQUENCE</scope>
    <source>
        <strain evidence="8">Stock d4-2</strain>
    </source>
</reference>
<dbReference type="InterPro" id="IPR001486">
    <property type="entry name" value="Hemoglobin_trunc"/>
</dbReference>
<dbReference type="Pfam" id="PF01152">
    <property type="entry name" value="Bac_globin"/>
    <property type="match status" value="1"/>
</dbReference>
<dbReference type="GO" id="GO:0008379">
    <property type="term" value="F:thioredoxin peroxidase activity"/>
    <property type="evidence" value="ECO:0000318"/>
    <property type="project" value="GO_Central"/>
</dbReference>
<dbReference type="EMBL" id="CR932197">
    <property type="protein sequence ID" value="CAI39023.1"/>
    <property type="molecule type" value="Genomic_DNA"/>
</dbReference>
<dbReference type="InterPro" id="IPR012292">
    <property type="entry name" value="Globin/Proto"/>
</dbReference>
<dbReference type="Proteomes" id="UP000000600">
    <property type="component" value="Unassembled WGS sequence"/>
</dbReference>
<protein>
    <submittedName>
        <fullName evidence="8">Chromosome undetermined scaffold_28, whole genome shotgun sequence</fullName>
    </submittedName>
    <submittedName>
        <fullName evidence="7">Globin, putative</fullName>
    </submittedName>
</protein>
<reference evidence="8 9" key="3">
    <citation type="journal article" date="2006" name="Nature">
        <title>Global trends of whole-genome duplications revealed by the ciliate Paramecium tetraurelia.</title>
        <authorList>
            <consortium name="Genoscope"/>
            <person name="Aury J.-M."/>
            <person name="Jaillon O."/>
            <person name="Duret L."/>
            <person name="Noel B."/>
            <person name="Jubin C."/>
            <person name="Porcel B.M."/>
            <person name="Segurens B."/>
            <person name="Daubin V."/>
            <person name="Anthouard V."/>
            <person name="Aiach N."/>
            <person name="Arnaiz O."/>
            <person name="Billaut A."/>
            <person name="Beisson J."/>
            <person name="Blanc I."/>
            <person name="Bouhouche K."/>
            <person name="Camara F."/>
            <person name="Duharcourt S."/>
            <person name="Guigo R."/>
            <person name="Gogendeau D."/>
            <person name="Katinka M."/>
            <person name="Keller A.-M."/>
            <person name="Kissmehl R."/>
            <person name="Klotz C."/>
            <person name="Koll F."/>
            <person name="Le Moue A."/>
            <person name="Lepere C."/>
            <person name="Malinsky S."/>
            <person name="Nowacki M."/>
            <person name="Nowak J.K."/>
            <person name="Plattner H."/>
            <person name="Poulain J."/>
            <person name="Ruiz F."/>
            <person name="Serrano V."/>
            <person name="Zagulski M."/>
            <person name="Dessen P."/>
            <person name="Betermier M."/>
            <person name="Weissenbach J."/>
            <person name="Scarpelli C."/>
            <person name="Schachter V."/>
            <person name="Sperling L."/>
            <person name="Meyer E."/>
            <person name="Cohen J."/>
            <person name="Wincker P."/>
        </authorList>
    </citation>
    <scope>NUCLEOTIDE SEQUENCE [LARGE SCALE GENOMIC DNA]</scope>
    <source>
        <strain evidence="8 9">Stock d4-2</strain>
    </source>
</reference>
<keyword evidence="3" id="KW-0813">Transport</keyword>
<dbReference type="GO" id="GO:0045454">
    <property type="term" value="P:cell redox homeostasis"/>
    <property type="evidence" value="ECO:0000318"/>
    <property type="project" value="GO_Central"/>
</dbReference>
<dbReference type="KEGG" id="ptm:GSPATT00010635001"/>
<dbReference type="HOGENOM" id="CLU_103526_2_1_1"/>
<dbReference type="EMBL" id="CT868185">
    <property type="protein sequence ID" value="CAK74435.1"/>
    <property type="molecule type" value="Genomic_DNA"/>
</dbReference>
<dbReference type="GO" id="GO:0034599">
    <property type="term" value="P:cellular response to oxidative stress"/>
    <property type="evidence" value="ECO:0000318"/>
    <property type="project" value="GO_Central"/>
</dbReference>
<keyword evidence="9" id="KW-1185">Reference proteome</keyword>
<dbReference type="GO" id="GO:0046872">
    <property type="term" value="F:metal ion binding"/>
    <property type="evidence" value="ECO:0007669"/>
    <property type="project" value="UniProtKB-KW"/>
</dbReference>
<dbReference type="AlphaFoldDB" id="Q3SEA1"/>
<keyword evidence="4" id="KW-0349">Heme</keyword>
<evidence type="ECO:0000256" key="6">
    <source>
        <dbReference type="ARBA" id="ARBA00023004"/>
    </source>
</evidence>
<dbReference type="Gene3D" id="1.10.490.10">
    <property type="entry name" value="Globins"/>
    <property type="match status" value="1"/>
</dbReference>
<dbReference type="InterPro" id="IPR009050">
    <property type="entry name" value="Globin-like_sf"/>
</dbReference>
<keyword evidence="5" id="KW-0479">Metal-binding</keyword>
<evidence type="ECO:0000256" key="1">
    <source>
        <dbReference type="ARBA" id="ARBA00001971"/>
    </source>
</evidence>
<name>Q3SEA1_PARTE</name>
<evidence type="ECO:0000313" key="7">
    <source>
        <dbReference type="EMBL" id="CAI39023.1"/>
    </source>
</evidence>
<keyword evidence="6" id="KW-0408">Iron</keyword>
<dbReference type="PROSITE" id="PS01213">
    <property type="entry name" value="GLOBIN_FAM_2"/>
    <property type="match status" value="1"/>
</dbReference>
<dbReference type="GO" id="GO:0015671">
    <property type="term" value="P:oxygen transport"/>
    <property type="evidence" value="ECO:0007669"/>
    <property type="project" value="InterPro"/>
</dbReference>
<evidence type="ECO:0000256" key="4">
    <source>
        <dbReference type="ARBA" id="ARBA00022617"/>
    </source>
</evidence>
<dbReference type="OrthoDB" id="431117at2759"/>
<dbReference type="OMA" id="TKFYANI"/>
<dbReference type="SUPFAM" id="SSF46458">
    <property type="entry name" value="Globin-like"/>
    <property type="match status" value="1"/>
</dbReference>
<dbReference type="RefSeq" id="XP_001441832.1">
    <property type="nucleotide sequence ID" value="XM_001441795.2"/>
</dbReference>
<dbReference type="InParanoid" id="Q3SEA1"/>
<dbReference type="GeneID" id="5027617"/>
<organism evidence="7">
    <name type="scientific">Paramecium tetraurelia</name>
    <dbReference type="NCBI Taxonomy" id="5888"/>
    <lineage>
        <taxon>Eukaryota</taxon>
        <taxon>Sar</taxon>
        <taxon>Alveolata</taxon>
        <taxon>Ciliophora</taxon>
        <taxon>Intramacronucleata</taxon>
        <taxon>Oligohymenophorea</taxon>
        <taxon>Peniculida</taxon>
        <taxon>Parameciidae</taxon>
        <taxon>Paramecium</taxon>
    </lineage>
</organism>
<dbReference type="CDD" id="cd00454">
    <property type="entry name" value="TrHb1_N"/>
    <property type="match status" value="1"/>
</dbReference>
<evidence type="ECO:0000313" key="8">
    <source>
        <dbReference type="EMBL" id="CAK74435.1"/>
    </source>
</evidence>
<dbReference type="InterPro" id="IPR019795">
    <property type="entry name" value="Globin_bac-like_CS"/>
</dbReference>
<proteinExistence type="inferred from homology"/>
<evidence type="ECO:0000256" key="2">
    <source>
        <dbReference type="ARBA" id="ARBA00009660"/>
    </source>
</evidence>
<sequence length="152" mass="16073">MLINIARFLIIDNQSPFNGNTTGNSFTRDLIITVQHVFFDQLGGEAAVTAVTTKFYANIQADPTVANFFKGINMADQTNKTASFLCAALGGPKAWGGRNLKDVHANMGVTNAQFTTVIGHLRSALTSAGVAAALVDQTVAVAETVRKDVVTA</sequence>
<evidence type="ECO:0000313" key="9">
    <source>
        <dbReference type="Proteomes" id="UP000000600"/>
    </source>
</evidence>
<reference evidence="7" key="1">
    <citation type="submission" date="2005-01" db="EMBL/GenBank/DDBJ databases">
        <authorList>
            <person name="Genoscope"/>
        </authorList>
    </citation>
    <scope>NUCLEOTIDE SEQUENCE</scope>
    <source>
        <strain evidence="7">D4-2</strain>
    </source>
</reference>
<gene>
    <name evidence="8" type="ORF">GSPATT00010635001</name>
    <name evidence="7" type="ORF">IBLD0015</name>
</gene>
<comment type="cofactor">
    <cofactor evidence="1">
        <name>heme</name>
        <dbReference type="ChEBI" id="CHEBI:30413"/>
    </cofactor>
</comment>